<dbReference type="InterPro" id="IPR056884">
    <property type="entry name" value="NPHP3-like_N"/>
</dbReference>
<comment type="caution">
    <text evidence="4">The sequence shown here is derived from an EMBL/GenBank/DDBJ whole genome shotgun (WGS) entry which is preliminary data.</text>
</comment>
<evidence type="ECO:0000256" key="1">
    <source>
        <dbReference type="ARBA" id="ARBA00022737"/>
    </source>
</evidence>
<dbReference type="PANTHER" id="PTHR10039">
    <property type="entry name" value="AMELOGENIN"/>
    <property type="match status" value="1"/>
</dbReference>
<dbReference type="SUPFAM" id="SSF52540">
    <property type="entry name" value="P-loop containing nucleoside triphosphate hydrolases"/>
    <property type="match status" value="1"/>
</dbReference>
<proteinExistence type="predicted"/>
<keyword evidence="1" id="KW-0677">Repeat</keyword>
<dbReference type="EMBL" id="PDXB01000004">
    <property type="protein sequence ID" value="RYN35502.1"/>
    <property type="molecule type" value="Genomic_DNA"/>
</dbReference>
<sequence>MNARATAQTIGFNNEGGRIAIQAAEYHVHGDNIVNQAQEGGLEKLPYAAEAPFNAYNRQHDLECLPSTRTALLNDIYAWTDGLDERCVYWLNGLAGTGKSTIARTVARRHYERRSLGASFFFNRGGGDLGHARKFVTSIAVQLAYNVPVSRQHICDAIAERPDISKFTLRDQWQQLVLRPLSALNTLGNITALVLVIDALDECDDDDDIRIVIELLAEVQALSGPKVRVFLTSRPEVAIRHGFYDVPDTSHQCFVLHHIASSVVDADIELFLKHNLAITGREQRLPAGWPGSEIVAKMVQRANGLFIWAATAHRFVQQGRRFAARRLESVIESDTDTQGEPEKHLDQIYMTILRSSLRPEYSEGEGEEHCKRLRYVLGTLVVLKEPLTAEALEKLLGVVEEGIESIIEDLHAILDVPADKSRPIRLHHPSLRDFLLSESRCSDTRFRVDEAQIHTALASRCIALMTSYFKQNGRVDEQMMERRIDDFFSNLKKQSDEIGMIEKADSVKVDEASFAEDQPGYLRNKRMNRNLLVLDLRAKNSRLTRQVQMIRSFVQGSRDFTKGYTDFYGKHLDFLKRREDFLERHEDFLKRHADFLERNAGLLKRHAYFLDKDRDFLRREVERFSKHPHILERLEDLGSKVSHDDEALYSVELRHAVSNWARHFKQSGARPVDYGEAHVFLKEYLLDWQLTLIHYGCVWEDGGNTKHLIDCVPEDNAPLFNAFLQENITELSNEMWGLTGTLLGLWHHGGFGKETWELMRAKSSSDCKFRTSYTKPAEKIYAQPPVDGRGYRRPKNKIQPNSKTKTKTCSQKSQSSAKVIDKYATRS</sequence>
<evidence type="ECO:0000313" key="4">
    <source>
        <dbReference type="EMBL" id="RYN35502.1"/>
    </source>
</evidence>
<evidence type="ECO:0000256" key="2">
    <source>
        <dbReference type="SAM" id="MobiDB-lite"/>
    </source>
</evidence>
<feature type="compositionally biased region" description="Low complexity" evidence="2">
    <location>
        <begin position="807"/>
        <end position="818"/>
    </location>
</feature>
<protein>
    <recommendedName>
        <fullName evidence="3">Nephrocystin 3-like N-terminal domain-containing protein</fullName>
    </recommendedName>
</protein>
<dbReference type="Proteomes" id="UP000292340">
    <property type="component" value="Unassembled WGS sequence"/>
</dbReference>
<gene>
    <name evidence="4" type="ORF">AA0115_g2324</name>
</gene>
<reference evidence="4" key="1">
    <citation type="submission" date="2017-10" db="EMBL/GenBank/DDBJ databases">
        <authorList>
            <person name="Armitage A.D."/>
            <person name="Barbara D.J."/>
            <person name="Woodhall J.W."/>
            <person name="Sreenivasaprasad S."/>
            <person name="Lane C.R."/>
            <person name="Clarkson J.P."/>
            <person name="Harrison R.J."/>
        </authorList>
    </citation>
    <scope>NUCLEOTIDE SEQUENCE</scope>
    <source>
        <strain evidence="4">FERA 1164</strain>
    </source>
</reference>
<dbReference type="Gene3D" id="3.40.50.300">
    <property type="entry name" value="P-loop containing nucleotide triphosphate hydrolases"/>
    <property type="match status" value="1"/>
</dbReference>
<accession>A0AB37WSQ8</accession>
<dbReference type="AlphaFoldDB" id="A0AB37WSQ8"/>
<organism evidence="4 5">
    <name type="scientific">Alternaria tenuissima</name>
    <dbReference type="NCBI Taxonomy" id="119927"/>
    <lineage>
        <taxon>Eukaryota</taxon>
        <taxon>Fungi</taxon>
        <taxon>Dikarya</taxon>
        <taxon>Ascomycota</taxon>
        <taxon>Pezizomycotina</taxon>
        <taxon>Dothideomycetes</taxon>
        <taxon>Pleosporomycetidae</taxon>
        <taxon>Pleosporales</taxon>
        <taxon>Pleosporineae</taxon>
        <taxon>Pleosporaceae</taxon>
        <taxon>Alternaria</taxon>
        <taxon>Alternaria sect. Alternaria</taxon>
        <taxon>Alternaria alternata complex</taxon>
    </lineage>
</organism>
<dbReference type="InterPro" id="IPR027417">
    <property type="entry name" value="P-loop_NTPase"/>
</dbReference>
<feature type="region of interest" description="Disordered" evidence="2">
    <location>
        <begin position="783"/>
        <end position="827"/>
    </location>
</feature>
<name>A0AB37WSQ8_9PLEO</name>
<evidence type="ECO:0000313" key="5">
    <source>
        <dbReference type="Proteomes" id="UP000292340"/>
    </source>
</evidence>
<dbReference type="Pfam" id="PF24883">
    <property type="entry name" value="NPHP3_N"/>
    <property type="match status" value="1"/>
</dbReference>
<feature type="domain" description="Nephrocystin 3-like N-terminal" evidence="3">
    <location>
        <begin position="76"/>
        <end position="234"/>
    </location>
</feature>
<reference evidence="4" key="2">
    <citation type="journal article" date="2019" name="bioRxiv">
        <title>Genomics, evolutionary history and diagnostics of the Alternaria alternata species group including apple and Asian pear pathotypes.</title>
        <authorList>
            <person name="Armitage A.D."/>
            <person name="Cockerton H.M."/>
            <person name="Sreenivasaprasad S."/>
            <person name="Woodhall J.W."/>
            <person name="Lane C.R."/>
            <person name="Harrison R.J."/>
            <person name="Clarkson J.P."/>
        </authorList>
    </citation>
    <scope>NUCLEOTIDE SEQUENCE</scope>
    <source>
        <strain evidence="4">FERA 1164</strain>
    </source>
</reference>
<evidence type="ECO:0000259" key="3">
    <source>
        <dbReference type="Pfam" id="PF24883"/>
    </source>
</evidence>